<keyword evidence="1" id="KW-1133">Transmembrane helix</keyword>
<reference evidence="2 3" key="1">
    <citation type="journal article" date="2015" name="Sci. Rep.">
        <title>The power of single molecule real-time sequencing technology in the de novo assembly of a eukaryotic genome.</title>
        <authorList>
            <person name="Sakai H."/>
            <person name="Naito K."/>
            <person name="Ogiso-Tanaka E."/>
            <person name="Takahashi Y."/>
            <person name="Iseki K."/>
            <person name="Muto C."/>
            <person name="Satou K."/>
            <person name="Teruya K."/>
            <person name="Shiroma A."/>
            <person name="Shimoji M."/>
            <person name="Hirano T."/>
            <person name="Itoh T."/>
            <person name="Kaga A."/>
            <person name="Tomooka N."/>
        </authorList>
    </citation>
    <scope>NUCLEOTIDE SEQUENCE [LARGE SCALE GENOMIC DNA]</scope>
    <source>
        <strain evidence="3">cv. Shumari</strain>
    </source>
</reference>
<proteinExistence type="predicted"/>
<keyword evidence="1" id="KW-0472">Membrane</keyword>
<organism evidence="2 3">
    <name type="scientific">Vigna angularis var. angularis</name>
    <dbReference type="NCBI Taxonomy" id="157739"/>
    <lineage>
        <taxon>Eukaryota</taxon>
        <taxon>Viridiplantae</taxon>
        <taxon>Streptophyta</taxon>
        <taxon>Embryophyta</taxon>
        <taxon>Tracheophyta</taxon>
        <taxon>Spermatophyta</taxon>
        <taxon>Magnoliopsida</taxon>
        <taxon>eudicotyledons</taxon>
        <taxon>Gunneridae</taxon>
        <taxon>Pentapetalae</taxon>
        <taxon>rosids</taxon>
        <taxon>fabids</taxon>
        <taxon>Fabales</taxon>
        <taxon>Fabaceae</taxon>
        <taxon>Papilionoideae</taxon>
        <taxon>50 kb inversion clade</taxon>
        <taxon>NPAAA clade</taxon>
        <taxon>indigoferoid/millettioid clade</taxon>
        <taxon>Phaseoleae</taxon>
        <taxon>Vigna</taxon>
    </lineage>
</organism>
<name>A0A0S3S2U5_PHAAN</name>
<evidence type="ECO:0000313" key="3">
    <source>
        <dbReference type="Proteomes" id="UP000291084"/>
    </source>
</evidence>
<evidence type="ECO:0000313" key="2">
    <source>
        <dbReference type="EMBL" id="BAT87136.1"/>
    </source>
</evidence>
<protein>
    <submittedName>
        <fullName evidence="2">Uncharacterized protein</fullName>
    </submittedName>
</protein>
<dbReference type="EMBL" id="AP015038">
    <property type="protein sequence ID" value="BAT87136.1"/>
    <property type="molecule type" value="Genomic_DNA"/>
</dbReference>
<dbReference type="Proteomes" id="UP000291084">
    <property type="component" value="Chromosome 5"/>
</dbReference>
<keyword evidence="3" id="KW-1185">Reference proteome</keyword>
<feature type="transmembrane region" description="Helical" evidence="1">
    <location>
        <begin position="18"/>
        <end position="42"/>
    </location>
</feature>
<evidence type="ECO:0000256" key="1">
    <source>
        <dbReference type="SAM" id="Phobius"/>
    </source>
</evidence>
<accession>A0A0S3S2U5</accession>
<sequence>MLIPEFHFSYPPISRLSIKFGLCLPLGVISILACIAGIYFVASAYESIRANRLTPQMQHFQSYRTVRKPCGN</sequence>
<keyword evidence="1" id="KW-0812">Transmembrane</keyword>
<dbReference type="AlphaFoldDB" id="A0A0S3S2U5"/>
<gene>
    <name evidence="2" type="primary">Vigan.05G047800</name>
    <name evidence="2" type="ORF">VIGAN_05047800</name>
</gene>